<protein>
    <submittedName>
        <fullName evidence="6">1-deoxy-D-xylulose-5-phosphate synthase</fullName>
        <ecNumber evidence="6">2.2.1.7</ecNumber>
    </submittedName>
</protein>
<gene>
    <name evidence="6" type="ORF">PSYPI_43516</name>
</gene>
<evidence type="ECO:0000256" key="2">
    <source>
        <dbReference type="ARBA" id="ARBA00011738"/>
    </source>
</evidence>
<dbReference type="GO" id="GO:0016114">
    <property type="term" value="P:terpenoid biosynthetic process"/>
    <property type="evidence" value="ECO:0007669"/>
    <property type="project" value="InterPro"/>
</dbReference>
<organism evidence="6 7">
    <name type="scientific">Pseudomonas syringae pv. pisi str. 1704B</name>
    <dbReference type="NCBI Taxonomy" id="629263"/>
    <lineage>
        <taxon>Bacteria</taxon>
        <taxon>Pseudomonadati</taxon>
        <taxon>Pseudomonadota</taxon>
        <taxon>Gammaproteobacteria</taxon>
        <taxon>Pseudomonadales</taxon>
        <taxon>Pseudomonadaceae</taxon>
        <taxon>Pseudomonas</taxon>
        <taxon>Pseudomonas syringae</taxon>
    </lineage>
</organism>
<evidence type="ECO:0000313" key="7">
    <source>
        <dbReference type="Proteomes" id="UP000004986"/>
    </source>
</evidence>
<accession>F3GP36</accession>
<keyword evidence="5" id="KW-0786">Thiamine pyrophosphate</keyword>
<keyword evidence="7" id="KW-1185">Reference proteome</keyword>
<dbReference type="EMBL" id="AEAI01003541">
    <property type="protein sequence ID" value="EGH48839.1"/>
    <property type="molecule type" value="Genomic_DNA"/>
</dbReference>
<keyword evidence="3 6" id="KW-0808">Transferase</keyword>
<comment type="caution">
    <text evidence="6">The sequence shown here is derived from an EMBL/GenBank/DDBJ whole genome shotgun (WGS) entry which is preliminary data.</text>
</comment>
<dbReference type="Pfam" id="PF13292">
    <property type="entry name" value="DXP_synthase_N"/>
    <property type="match status" value="1"/>
</dbReference>
<feature type="non-terminal residue" evidence="6">
    <location>
        <position position="74"/>
    </location>
</feature>
<comment type="subunit">
    <text evidence="2">Homodimer.</text>
</comment>
<comment type="cofactor">
    <cofactor evidence="1">
        <name>Mg(2+)</name>
        <dbReference type="ChEBI" id="CHEBI:18420"/>
    </cofactor>
</comment>
<dbReference type="Gene3D" id="3.40.50.970">
    <property type="match status" value="1"/>
</dbReference>
<reference evidence="6 7" key="1">
    <citation type="journal article" date="2011" name="PLoS Pathog.">
        <title>Dynamic evolution of pathogenicity revealed by sequencing and comparative genomics of 19 Pseudomonas syringae isolates.</title>
        <authorList>
            <person name="Baltrus D.A."/>
            <person name="Nishimura M.T."/>
            <person name="Romanchuk A."/>
            <person name="Chang J.H."/>
            <person name="Mukhtar M.S."/>
            <person name="Cherkis K."/>
            <person name="Roach J."/>
            <person name="Grant S.R."/>
            <person name="Jones C.D."/>
            <person name="Dangl J.L."/>
        </authorList>
    </citation>
    <scope>NUCLEOTIDE SEQUENCE [LARGE SCALE GENOMIC DNA]</scope>
    <source>
        <strain evidence="6 7">1704B</strain>
    </source>
</reference>
<dbReference type="PANTHER" id="PTHR43322:SF5">
    <property type="entry name" value="1-DEOXY-D-XYLULOSE-5-PHOSPHATE SYNTHASE, CHLOROPLASTIC"/>
    <property type="match status" value="1"/>
</dbReference>
<dbReference type="GO" id="GO:0008661">
    <property type="term" value="F:1-deoxy-D-xylulose-5-phosphate synthase activity"/>
    <property type="evidence" value="ECO:0007669"/>
    <property type="project" value="UniProtKB-EC"/>
</dbReference>
<evidence type="ECO:0000313" key="6">
    <source>
        <dbReference type="EMBL" id="EGH48839.1"/>
    </source>
</evidence>
<dbReference type="PANTHER" id="PTHR43322">
    <property type="entry name" value="1-D-DEOXYXYLULOSE 5-PHOSPHATE SYNTHASE-RELATED"/>
    <property type="match status" value="1"/>
</dbReference>
<evidence type="ECO:0000256" key="1">
    <source>
        <dbReference type="ARBA" id="ARBA00001946"/>
    </source>
</evidence>
<dbReference type="EC" id="2.2.1.7" evidence="6"/>
<dbReference type="Proteomes" id="UP000004986">
    <property type="component" value="Unassembled WGS sequence"/>
</dbReference>
<dbReference type="AlphaFoldDB" id="F3GP36"/>
<dbReference type="GO" id="GO:0019288">
    <property type="term" value="P:isopentenyl diphosphate biosynthetic process, methylerythritol 4-phosphate pathway"/>
    <property type="evidence" value="ECO:0007669"/>
    <property type="project" value="TreeGrafter"/>
</dbReference>
<dbReference type="GO" id="GO:0005829">
    <property type="term" value="C:cytosol"/>
    <property type="evidence" value="ECO:0007669"/>
    <property type="project" value="TreeGrafter"/>
</dbReference>
<name>F3GP36_PSESJ</name>
<evidence type="ECO:0000256" key="4">
    <source>
        <dbReference type="ARBA" id="ARBA00022842"/>
    </source>
</evidence>
<sequence length="74" mass="7891">GPTAGHDLPTLIATLRNMRDLKGPQFLHVVTKKGKGFAPAEVDPIGYHAITKLEPLNAPAAQKKISAPKYSGVF</sequence>
<feature type="non-terminal residue" evidence="6">
    <location>
        <position position="1"/>
    </location>
</feature>
<proteinExistence type="predicted"/>
<dbReference type="InterPro" id="IPR005477">
    <property type="entry name" value="Dxylulose-5-P_synthase"/>
</dbReference>
<dbReference type="SUPFAM" id="SSF52518">
    <property type="entry name" value="Thiamin diphosphate-binding fold (THDP-binding)"/>
    <property type="match status" value="1"/>
</dbReference>
<keyword evidence="4" id="KW-0460">Magnesium</keyword>
<evidence type="ECO:0000256" key="5">
    <source>
        <dbReference type="ARBA" id="ARBA00023052"/>
    </source>
</evidence>
<dbReference type="InterPro" id="IPR029061">
    <property type="entry name" value="THDP-binding"/>
</dbReference>
<evidence type="ECO:0000256" key="3">
    <source>
        <dbReference type="ARBA" id="ARBA00022679"/>
    </source>
</evidence>